<gene>
    <name evidence="2" type="ORF">KIN20_017892</name>
</gene>
<evidence type="ECO:0000313" key="2">
    <source>
        <dbReference type="EMBL" id="KAJ1359206.1"/>
    </source>
</evidence>
<reference evidence="2" key="1">
    <citation type="submission" date="2021-06" db="EMBL/GenBank/DDBJ databases">
        <title>Parelaphostrongylus tenuis whole genome reference sequence.</title>
        <authorList>
            <person name="Garwood T.J."/>
            <person name="Larsen P.A."/>
            <person name="Fountain-Jones N.M."/>
            <person name="Garbe J.R."/>
            <person name="Macchietto M.G."/>
            <person name="Kania S.A."/>
            <person name="Gerhold R.W."/>
            <person name="Richards J.E."/>
            <person name="Wolf T.M."/>
        </authorList>
    </citation>
    <scope>NUCLEOTIDE SEQUENCE</scope>
    <source>
        <strain evidence="2">MNPRO001-30</strain>
        <tissue evidence="2">Meninges</tissue>
    </source>
</reference>
<dbReference type="Proteomes" id="UP001196413">
    <property type="component" value="Unassembled WGS sequence"/>
</dbReference>
<protein>
    <submittedName>
        <fullName evidence="2">Uncharacterized protein</fullName>
    </submittedName>
</protein>
<comment type="caution">
    <text evidence="2">The sequence shown here is derived from an EMBL/GenBank/DDBJ whole genome shotgun (WGS) entry which is preliminary data.</text>
</comment>
<feature type="region of interest" description="Disordered" evidence="1">
    <location>
        <begin position="75"/>
        <end position="98"/>
    </location>
</feature>
<sequence length="98" mass="10986">MGKIGEFKFERKVVVLMCEREKTDNCVVCPNGREGDCMSLSTIYPIFSTICGEGYIGDTVRPLWIGVSEHLDKKVNSQTNMPSGGHRVEEHDDTNFDS</sequence>
<name>A0AAD5N2Z3_PARTN</name>
<accession>A0AAD5N2Z3</accession>
<keyword evidence="3" id="KW-1185">Reference proteome</keyword>
<evidence type="ECO:0000313" key="3">
    <source>
        <dbReference type="Proteomes" id="UP001196413"/>
    </source>
</evidence>
<feature type="compositionally biased region" description="Basic and acidic residues" evidence="1">
    <location>
        <begin position="86"/>
        <end position="98"/>
    </location>
</feature>
<dbReference type="AlphaFoldDB" id="A0AAD5N2Z3"/>
<dbReference type="EMBL" id="JAHQIW010003573">
    <property type="protein sequence ID" value="KAJ1359206.1"/>
    <property type="molecule type" value="Genomic_DNA"/>
</dbReference>
<organism evidence="2 3">
    <name type="scientific">Parelaphostrongylus tenuis</name>
    <name type="common">Meningeal worm</name>
    <dbReference type="NCBI Taxonomy" id="148309"/>
    <lineage>
        <taxon>Eukaryota</taxon>
        <taxon>Metazoa</taxon>
        <taxon>Ecdysozoa</taxon>
        <taxon>Nematoda</taxon>
        <taxon>Chromadorea</taxon>
        <taxon>Rhabditida</taxon>
        <taxon>Rhabditina</taxon>
        <taxon>Rhabditomorpha</taxon>
        <taxon>Strongyloidea</taxon>
        <taxon>Metastrongylidae</taxon>
        <taxon>Parelaphostrongylus</taxon>
    </lineage>
</organism>
<proteinExistence type="predicted"/>
<evidence type="ECO:0000256" key="1">
    <source>
        <dbReference type="SAM" id="MobiDB-lite"/>
    </source>
</evidence>